<gene>
    <name evidence="2" type="ORF">C922_01904</name>
</gene>
<evidence type="ECO:0000256" key="1">
    <source>
        <dbReference type="SAM" id="MobiDB-lite"/>
    </source>
</evidence>
<feature type="compositionally biased region" description="Polar residues" evidence="1">
    <location>
        <begin position="1"/>
        <end position="19"/>
    </location>
</feature>
<evidence type="ECO:0000313" key="2">
    <source>
        <dbReference type="EMBL" id="EUD67715.1"/>
    </source>
</evidence>
<dbReference type="InterPro" id="IPR022086">
    <property type="entry name" value="IMCp"/>
</dbReference>
<keyword evidence="3" id="KW-1185">Reference proteome</keyword>
<proteinExistence type="predicted"/>
<name>W7A7U0_9APIC</name>
<dbReference type="VEuPathDB" id="PlasmoDB:C922_01904"/>
<organism evidence="2 3">
    <name type="scientific">Plasmodium inui San Antonio 1</name>
    <dbReference type="NCBI Taxonomy" id="1237626"/>
    <lineage>
        <taxon>Eukaryota</taxon>
        <taxon>Sar</taxon>
        <taxon>Alveolata</taxon>
        <taxon>Apicomplexa</taxon>
        <taxon>Aconoidasida</taxon>
        <taxon>Haemosporida</taxon>
        <taxon>Plasmodiidae</taxon>
        <taxon>Plasmodium</taxon>
        <taxon>Plasmodium (Plasmodium)</taxon>
    </lineage>
</organism>
<protein>
    <recommendedName>
        <fullName evidence="4">Inner membrane complex protein 1k</fullName>
    </recommendedName>
</protein>
<dbReference type="Pfam" id="PF12314">
    <property type="entry name" value="IMCp"/>
    <property type="match status" value="1"/>
</dbReference>
<dbReference type="Proteomes" id="UP000030640">
    <property type="component" value="Unassembled WGS sequence"/>
</dbReference>
<feature type="region of interest" description="Disordered" evidence="1">
    <location>
        <begin position="1"/>
        <end position="37"/>
    </location>
</feature>
<dbReference type="OrthoDB" id="203824at2759"/>
<evidence type="ECO:0008006" key="4">
    <source>
        <dbReference type="Google" id="ProtNLM"/>
    </source>
</evidence>
<dbReference type="RefSeq" id="XP_008815725.1">
    <property type="nucleotide sequence ID" value="XM_008817503.1"/>
</dbReference>
<accession>W7A7U0</accession>
<dbReference type="GeneID" id="20037178"/>
<reference evidence="2 3" key="1">
    <citation type="submission" date="2013-02" db="EMBL/GenBank/DDBJ databases">
        <title>The Genome Sequence of Plasmodium inui San Antonio 1.</title>
        <authorList>
            <consortium name="The Broad Institute Genome Sequencing Platform"/>
            <consortium name="The Broad Institute Genome Sequencing Center for Infectious Disease"/>
            <person name="Neafsey D."/>
            <person name="Cheeseman I."/>
            <person name="Volkman S."/>
            <person name="Adams J."/>
            <person name="Walker B."/>
            <person name="Young S.K."/>
            <person name="Zeng Q."/>
            <person name="Gargeya S."/>
            <person name="Fitzgerald M."/>
            <person name="Haas B."/>
            <person name="Abouelleil A."/>
            <person name="Alvarado L."/>
            <person name="Arachchi H.M."/>
            <person name="Berlin A.M."/>
            <person name="Chapman S.B."/>
            <person name="Dewar J."/>
            <person name="Goldberg J."/>
            <person name="Griggs A."/>
            <person name="Gujja S."/>
            <person name="Hansen M."/>
            <person name="Howarth C."/>
            <person name="Imamovic A."/>
            <person name="Larimer J."/>
            <person name="McCowan C."/>
            <person name="Murphy C."/>
            <person name="Neiman D."/>
            <person name="Pearson M."/>
            <person name="Priest M."/>
            <person name="Roberts A."/>
            <person name="Saif S."/>
            <person name="Shea T."/>
            <person name="Sisk P."/>
            <person name="Sykes S."/>
            <person name="Wortman J."/>
            <person name="Nusbaum C."/>
            <person name="Birren B."/>
        </authorList>
    </citation>
    <scope>NUCLEOTIDE SEQUENCE [LARGE SCALE GENOMIC DNA]</scope>
    <source>
        <strain evidence="2 3">San Antonio 1</strain>
    </source>
</reference>
<dbReference type="EMBL" id="KI965465">
    <property type="protein sequence ID" value="EUD67715.1"/>
    <property type="molecule type" value="Genomic_DNA"/>
</dbReference>
<evidence type="ECO:0000313" key="3">
    <source>
        <dbReference type="Proteomes" id="UP000030640"/>
    </source>
</evidence>
<dbReference type="AlphaFoldDB" id="W7A7U0"/>
<sequence length="470" mass="53348">MNHNSGENTDPSTGRSDNSMGDYIDEGQDKRDDQNGEEMGIQEEVTIQDAMSIAELPDNQFTSAQYIPDLHGLGRERQALSCKVNKMIIPGQVSPYHVPQDESSSERETLYDENGFPIRTNSNDQEGEKKLWSWTNEGKLKLLCSQPIIPVSVVQGILRRDKIILIPQVEVTDFVVPKIYNQNIKHDVPKLDIKVECSKVEIPNVKYVEKEIIIPIITGYTHKFIPKWDVHEVPRPVVKYIGEQKIVEVQVPEIKYIDKIVEREVIVDTVEKRVPKIIEIPKYVDEVKYVWKPIEKIVYIQKLVPKFDVNLECPPPLIVPYPVQTVKQMPPVMVRKDVKFPDCDYTDFNSPSGSLPVPREYVDYYTPRKEAKKGIFFSNCCEPNSKSRENHDETYYEVSPNSAMRASEESLQNELNICNSSNPFVNISADSMLNKGGPKVAPGADVIANMNEDINANMNGNINVIANVNA</sequence>